<keyword evidence="5" id="KW-0808">Transferase</keyword>
<dbReference type="SMART" id="SM00387">
    <property type="entry name" value="HATPase_c"/>
    <property type="match status" value="1"/>
</dbReference>
<keyword evidence="4 9" id="KW-0597">Phosphoprotein</keyword>
<dbReference type="PROSITE" id="PS50110">
    <property type="entry name" value="RESPONSE_REGULATORY"/>
    <property type="match status" value="1"/>
</dbReference>
<evidence type="ECO:0000259" key="11">
    <source>
        <dbReference type="PROSITE" id="PS50109"/>
    </source>
</evidence>
<feature type="modified residue" description="4-aspartylphosphate" evidence="9">
    <location>
        <position position="745"/>
    </location>
</feature>
<proteinExistence type="predicted"/>
<keyword evidence="10" id="KW-0812">Transmembrane</keyword>
<gene>
    <name evidence="13" type="ORF">H9X81_07090</name>
</gene>
<dbReference type="PROSITE" id="PS50109">
    <property type="entry name" value="HIS_KIN"/>
    <property type="match status" value="1"/>
</dbReference>
<dbReference type="PRINTS" id="PR00344">
    <property type="entry name" value="BCTRLSENSOR"/>
</dbReference>
<dbReference type="Gene3D" id="1.10.287.130">
    <property type="match status" value="1"/>
</dbReference>
<dbReference type="CDD" id="cd17546">
    <property type="entry name" value="REC_hyHK_CKI1_RcsC-like"/>
    <property type="match status" value="1"/>
</dbReference>
<dbReference type="SUPFAM" id="SSF52172">
    <property type="entry name" value="CheY-like"/>
    <property type="match status" value="1"/>
</dbReference>
<comment type="function">
    <text evidence="8">May play the central regulatory role in sporulation. It may be an element of the effector pathway responsible for the activation of sporulation genes in response to nutritional stress. Spo0A may act in concert with spo0H (a sigma factor) to control the expression of some genes that are critical to the sporulation process.</text>
</comment>
<dbReference type="InterPro" id="IPR003594">
    <property type="entry name" value="HATPase_dom"/>
</dbReference>
<dbReference type="Pfam" id="PF00512">
    <property type="entry name" value="HisKA"/>
    <property type="match status" value="1"/>
</dbReference>
<dbReference type="InterPro" id="IPR005467">
    <property type="entry name" value="His_kinase_dom"/>
</dbReference>
<name>A0ABS2GMY8_9FIRM</name>
<protein>
    <recommendedName>
        <fullName evidence="3">Stage 0 sporulation protein A homolog</fullName>
        <ecNumber evidence="2">2.7.13.3</ecNumber>
    </recommendedName>
</protein>
<keyword evidence="14" id="KW-1185">Reference proteome</keyword>
<dbReference type="PANTHER" id="PTHR43047">
    <property type="entry name" value="TWO-COMPONENT HISTIDINE PROTEIN KINASE"/>
    <property type="match status" value="1"/>
</dbReference>
<dbReference type="Pfam" id="PF00072">
    <property type="entry name" value="Response_reg"/>
    <property type="match status" value="1"/>
</dbReference>
<evidence type="ECO:0000259" key="12">
    <source>
        <dbReference type="PROSITE" id="PS50110"/>
    </source>
</evidence>
<dbReference type="InterPro" id="IPR036097">
    <property type="entry name" value="HisK_dim/P_sf"/>
</dbReference>
<dbReference type="Proteomes" id="UP000724149">
    <property type="component" value="Unassembled WGS sequence"/>
</dbReference>
<feature type="domain" description="Response regulatory" evidence="12">
    <location>
        <begin position="693"/>
        <end position="814"/>
    </location>
</feature>
<sequence length="815" mass="92314">MVAAFMVIAAAGFWMVRSLLLENAQRLGNELANQYAELELQDVRSAELLLTAGVWTMEDLEASGADADRVEEWAQNYFQETVDRFPNQLVPYAVIDGKVITSDGESDRTLEEMPWRDQVERSEGETRLSSMRTDSEYGQIAIVVSRKCAGSSDALVFELYLGTLHGDETESALPEGSSYYLCNPQGDLIYARTQLDATPEELQQYVTTILGQIKAGNLDDAQEYVYDLTHEKRAVYFYTHESGGVSIITVSYSSLLRNLDRVFFLIMSVSSVALLFLIFLGVWERHLQKKLSRVNETVAALGNLYYAIYRINWKQGTYEFIKESEEFARQVPAEGQYEQFLEVARQLIEPEAYPQFETSFSLENMRRLVEDNISDFGGDFRRRFGDEYRWVNVRLLFDPSLRQNEAILCFRLVDQEKSSQLQHLRMLEEALDDVRESEASQEKFFSQMSHDMRTPLSVIMASVELARQQEGDWARTDGYLRKIQVSADQLMKLINSILEMSRMEKTELILSNDPCDLREMVSECLSPFQAQADLQHKTLDVTFDLRHPRVYVDTFRLQQILNNLVSNAMKFTREGDSVRVEVTQSGWQEEEICRIVVQDTGVGISPEFLPQLFTPYARENRFGTQTVIGTGLGMAIVKTIVTRMKGQIQVESTPDVGTTFTLTIPMESVPEQPVQTEAEPEKRSPAEVLGGKRVLLAEDYEMNLEIGTELLKLCGAEVTQARDGQEAVGLFQESEPGWFDVILMDMNMPVMDGCAAAATIRAMDREDAATVPIIAVTANAFSEDMVATARAGMNAHITKPIDLQELADRLEQLKR</sequence>
<keyword evidence="10" id="KW-1133">Transmembrane helix</keyword>
<evidence type="ECO:0000256" key="3">
    <source>
        <dbReference type="ARBA" id="ARBA00018672"/>
    </source>
</evidence>
<keyword evidence="7" id="KW-0902">Two-component regulatory system</keyword>
<dbReference type="RefSeq" id="WP_204720877.1">
    <property type="nucleotide sequence ID" value="NZ_JACSNR010000006.1"/>
</dbReference>
<dbReference type="Gene3D" id="3.30.565.10">
    <property type="entry name" value="Histidine kinase-like ATPase, C-terminal domain"/>
    <property type="match status" value="1"/>
</dbReference>
<dbReference type="InterPro" id="IPR036890">
    <property type="entry name" value="HATPase_C_sf"/>
</dbReference>
<keyword evidence="6" id="KW-0418">Kinase</keyword>
<dbReference type="Gene3D" id="3.40.50.2300">
    <property type="match status" value="1"/>
</dbReference>
<evidence type="ECO:0000256" key="6">
    <source>
        <dbReference type="ARBA" id="ARBA00022777"/>
    </source>
</evidence>
<dbReference type="InterPro" id="IPR001789">
    <property type="entry name" value="Sig_transdc_resp-reg_receiver"/>
</dbReference>
<dbReference type="CDD" id="cd00082">
    <property type="entry name" value="HisKA"/>
    <property type="match status" value="1"/>
</dbReference>
<dbReference type="SMART" id="SM00388">
    <property type="entry name" value="HisKA"/>
    <property type="match status" value="1"/>
</dbReference>
<evidence type="ECO:0000256" key="5">
    <source>
        <dbReference type="ARBA" id="ARBA00022679"/>
    </source>
</evidence>
<evidence type="ECO:0000256" key="10">
    <source>
        <dbReference type="SAM" id="Phobius"/>
    </source>
</evidence>
<evidence type="ECO:0000256" key="2">
    <source>
        <dbReference type="ARBA" id="ARBA00012438"/>
    </source>
</evidence>
<dbReference type="InterPro" id="IPR011006">
    <property type="entry name" value="CheY-like_superfamily"/>
</dbReference>
<feature type="domain" description="Histidine kinase" evidence="11">
    <location>
        <begin position="447"/>
        <end position="668"/>
    </location>
</feature>
<keyword evidence="10" id="KW-0472">Membrane</keyword>
<evidence type="ECO:0000313" key="13">
    <source>
        <dbReference type="EMBL" id="MBM6923451.1"/>
    </source>
</evidence>
<evidence type="ECO:0000256" key="1">
    <source>
        <dbReference type="ARBA" id="ARBA00000085"/>
    </source>
</evidence>
<dbReference type="EC" id="2.7.13.3" evidence="2"/>
<dbReference type="InterPro" id="IPR003661">
    <property type="entry name" value="HisK_dim/P_dom"/>
</dbReference>
<dbReference type="InterPro" id="IPR004358">
    <property type="entry name" value="Sig_transdc_His_kin-like_C"/>
</dbReference>
<comment type="catalytic activity">
    <reaction evidence="1">
        <text>ATP + protein L-histidine = ADP + protein N-phospho-L-histidine.</text>
        <dbReference type="EC" id="2.7.13.3"/>
    </reaction>
</comment>
<dbReference type="SUPFAM" id="SSF55874">
    <property type="entry name" value="ATPase domain of HSP90 chaperone/DNA topoisomerase II/histidine kinase"/>
    <property type="match status" value="1"/>
</dbReference>
<feature type="transmembrane region" description="Helical" evidence="10">
    <location>
        <begin position="262"/>
        <end position="283"/>
    </location>
</feature>
<dbReference type="SUPFAM" id="SSF47384">
    <property type="entry name" value="Homodimeric domain of signal transducing histidine kinase"/>
    <property type="match status" value="1"/>
</dbReference>
<evidence type="ECO:0000313" key="14">
    <source>
        <dbReference type="Proteomes" id="UP000724149"/>
    </source>
</evidence>
<dbReference type="Pfam" id="PF02518">
    <property type="entry name" value="HATPase_c"/>
    <property type="match status" value="1"/>
</dbReference>
<accession>A0ABS2GMY8</accession>
<evidence type="ECO:0000256" key="4">
    <source>
        <dbReference type="ARBA" id="ARBA00022553"/>
    </source>
</evidence>
<evidence type="ECO:0000256" key="7">
    <source>
        <dbReference type="ARBA" id="ARBA00023012"/>
    </source>
</evidence>
<dbReference type="PANTHER" id="PTHR43047:SF72">
    <property type="entry name" value="OSMOSENSING HISTIDINE PROTEIN KINASE SLN1"/>
    <property type="match status" value="1"/>
</dbReference>
<evidence type="ECO:0000256" key="8">
    <source>
        <dbReference type="ARBA" id="ARBA00024867"/>
    </source>
</evidence>
<comment type="caution">
    <text evidence="13">The sequence shown here is derived from an EMBL/GenBank/DDBJ whole genome shotgun (WGS) entry which is preliminary data.</text>
</comment>
<evidence type="ECO:0000256" key="9">
    <source>
        <dbReference type="PROSITE-ProRule" id="PRU00169"/>
    </source>
</evidence>
<organism evidence="13 14">
    <name type="scientific">Hydrogenoanaerobacterium saccharovorans</name>
    <dbReference type="NCBI Taxonomy" id="474960"/>
    <lineage>
        <taxon>Bacteria</taxon>
        <taxon>Bacillati</taxon>
        <taxon>Bacillota</taxon>
        <taxon>Clostridia</taxon>
        <taxon>Eubacteriales</taxon>
        <taxon>Oscillospiraceae</taxon>
        <taxon>Hydrogenoanaerobacterium</taxon>
    </lineage>
</organism>
<dbReference type="SMART" id="SM00448">
    <property type="entry name" value="REC"/>
    <property type="match status" value="1"/>
</dbReference>
<reference evidence="13 14" key="1">
    <citation type="journal article" date="2021" name="Sci. Rep.">
        <title>The distribution of antibiotic resistance genes in chicken gut microbiota commensals.</title>
        <authorList>
            <person name="Juricova H."/>
            <person name="Matiasovicova J."/>
            <person name="Kubasova T."/>
            <person name="Cejkova D."/>
            <person name="Rychlik I."/>
        </authorList>
    </citation>
    <scope>NUCLEOTIDE SEQUENCE [LARGE SCALE GENOMIC DNA]</scope>
    <source>
        <strain evidence="13 14">An564</strain>
    </source>
</reference>
<dbReference type="EMBL" id="JACSNR010000006">
    <property type="protein sequence ID" value="MBM6923451.1"/>
    <property type="molecule type" value="Genomic_DNA"/>
</dbReference>